<name>A0A1S4GLY6_ANOGA</name>
<protein>
    <submittedName>
        <fullName evidence="2">Uncharacterized protein</fullName>
    </submittedName>
</protein>
<reference evidence="2" key="3">
    <citation type="submission" date="2020-05" db="UniProtKB">
        <authorList>
            <consortium name="EnsemblMetazoa"/>
        </authorList>
    </citation>
    <scope>IDENTIFICATION</scope>
    <source>
        <strain evidence="2">PEST</strain>
    </source>
</reference>
<dbReference type="SUPFAM" id="SSF48371">
    <property type="entry name" value="ARM repeat"/>
    <property type="match status" value="1"/>
</dbReference>
<feature type="compositionally biased region" description="Polar residues" evidence="1">
    <location>
        <begin position="156"/>
        <end position="168"/>
    </location>
</feature>
<dbReference type="EMBL" id="AAAB01008968">
    <property type="status" value="NOT_ANNOTATED_CDS"/>
    <property type="molecule type" value="Genomic_DNA"/>
</dbReference>
<keyword evidence="3" id="KW-1185">Reference proteome</keyword>
<dbReference type="FunCoup" id="A0A1S4GLY6">
    <property type="interactions" value="4"/>
</dbReference>
<dbReference type="EnsemblMetazoa" id="AGAP004728-RA">
    <property type="protein sequence ID" value="AGAP004728-PA"/>
    <property type="gene ID" value="AGAP004728"/>
</dbReference>
<sequence>MIKQYCIALDIIRMMILHDVGIGGTRLVSARRPITPREPRRQLYGRLAPPGRPPSAINLKYLQQGANTLPSLEPIQLNSTAGTAASSSLRSDSIDVKGSISIGSEPAGHSSSTVIGREKLPALANIPQKLSGSLENIHDYENQESKSSDQSNKSSQPVPTHGSANSIVKNHPLKRRQVQSFEEKLQAPNAIATDDKSLLEDQSKLLRRSNDLLVQSSTESLLEMLKAYSGLKDCDESTTAYISAILHELYVRVKNSKGSWRGTVLGALYGLVEASSSKILLLVASTVLAMNVTGSNLTGACKLVFKIARNENNDNLFMDSDVPELLVDGLGRASPIEDAEACIYGYGAVRFLTGSSNGANNTTANGSDVGNNVRSLAVRLAKHGLCQLMVLHLKMINEIASTTQLAGSPLHALFQLSGALRTLAGNYCVAVPSACHLSNRHHQRPDKKDENEDIAQIEQAVPLLVRAAEMCIKEPEVQANIIRTLSVLSERAECCERLAVAASRLGILLGSVMQTSQTVEKGLATCNRLGYILGNVMARWDTARNQFYCCDVSCDALLATLEYYANKSFTLKNQMGDSIAQVLTKLIRILANMCVNGDVGYGMSRRSPLGEILLNILLKVKDPKSTELEELLFATLGALHNLSYYYEPSDTDGASYQMHAGSIAERMKDICGTLCSILGSDHNPARSEVARVLGNMTRNTATRQTFSEENGMKILKQCLTSKNDELMVTSCGVLVNMLGDWSSRVPFHEIDGPTLLRRLLHRGVNNRDWIMAGIACQAIWNYLIDTSDIMKSLGQVEIDLICGALADGLDEDNLFGGKEPDIFWEDFAPVATDLWERLQMCLSNGNSPCESSDEYV</sequence>
<dbReference type="InterPro" id="IPR016024">
    <property type="entry name" value="ARM-type_fold"/>
</dbReference>
<reference evidence="2 3" key="1">
    <citation type="journal article" date="2002" name="Science">
        <title>The genome sequence of the malaria mosquito Anopheles gambiae.</title>
        <authorList>
            <person name="Holt R.A."/>
            <person name="Subramanian G.M."/>
            <person name="Halpern A."/>
            <person name="Sutton G.G."/>
            <person name="Charlab R."/>
            <person name="Nusskern D.R."/>
            <person name="Wincker P."/>
            <person name="Clark A.G."/>
            <person name="Ribeiro J.M."/>
            <person name="Wides R."/>
            <person name="Salzberg S.L."/>
            <person name="Loftus B."/>
            <person name="Yandell M."/>
            <person name="Majoros W.H."/>
            <person name="Rusch D.B."/>
            <person name="Lai Z."/>
            <person name="Kraft C.L."/>
            <person name="Abril J.F."/>
            <person name="Anthouard V."/>
            <person name="Arensburger P."/>
            <person name="Atkinson P.W."/>
            <person name="Baden H."/>
            <person name="de Berardinis V."/>
            <person name="Baldwin D."/>
            <person name="Benes V."/>
            <person name="Biedler J."/>
            <person name="Blass C."/>
            <person name="Bolanos R."/>
            <person name="Boscus D."/>
            <person name="Barnstead M."/>
            <person name="Cai S."/>
            <person name="Center A."/>
            <person name="Chaturverdi K."/>
            <person name="Christophides G.K."/>
            <person name="Chrystal M.A."/>
            <person name="Clamp M."/>
            <person name="Cravchik A."/>
            <person name="Curwen V."/>
            <person name="Dana A."/>
            <person name="Delcher A."/>
            <person name="Dew I."/>
            <person name="Evans C.A."/>
            <person name="Flanigan M."/>
            <person name="Grundschober-Freimoser A."/>
            <person name="Friedli L."/>
            <person name="Gu Z."/>
            <person name="Guan P."/>
            <person name="Guigo R."/>
            <person name="Hillenmeyer M.E."/>
            <person name="Hladun S.L."/>
            <person name="Hogan J.R."/>
            <person name="Hong Y.S."/>
            <person name="Hoover J."/>
            <person name="Jaillon O."/>
            <person name="Ke Z."/>
            <person name="Kodira C."/>
            <person name="Kokoza E."/>
            <person name="Koutsos A."/>
            <person name="Letunic I."/>
            <person name="Levitsky A."/>
            <person name="Liang Y."/>
            <person name="Lin J.J."/>
            <person name="Lobo N.F."/>
            <person name="Lopez J.R."/>
            <person name="Malek J.A."/>
            <person name="McIntosh T.C."/>
            <person name="Meister S."/>
            <person name="Miller J."/>
            <person name="Mobarry C."/>
            <person name="Mongin E."/>
            <person name="Murphy S.D."/>
            <person name="O'Brochta D.A."/>
            <person name="Pfannkoch C."/>
            <person name="Qi R."/>
            <person name="Regier M.A."/>
            <person name="Remington K."/>
            <person name="Shao H."/>
            <person name="Sharakhova M.V."/>
            <person name="Sitter C.D."/>
            <person name="Shetty J."/>
            <person name="Smith T.J."/>
            <person name="Strong R."/>
            <person name="Sun J."/>
            <person name="Thomasova D."/>
            <person name="Ton L.Q."/>
            <person name="Topalis P."/>
            <person name="Tu Z."/>
            <person name="Unger M.F."/>
            <person name="Walenz B."/>
            <person name="Wang A."/>
            <person name="Wang J."/>
            <person name="Wang M."/>
            <person name="Wang X."/>
            <person name="Woodford K.J."/>
            <person name="Wortman J.R."/>
            <person name="Wu M."/>
            <person name="Yao A."/>
            <person name="Zdobnov E.M."/>
            <person name="Zhang H."/>
            <person name="Zhao Q."/>
            <person name="Zhao S."/>
            <person name="Zhu S.C."/>
            <person name="Zhimulev I."/>
            <person name="Coluzzi M."/>
            <person name="della Torre A."/>
            <person name="Roth C.W."/>
            <person name="Louis C."/>
            <person name="Kalush F."/>
            <person name="Mural R.J."/>
            <person name="Myers E.W."/>
            <person name="Adams M.D."/>
            <person name="Smith H.O."/>
            <person name="Broder S."/>
            <person name="Gardner M.J."/>
            <person name="Fraser C.M."/>
            <person name="Birney E."/>
            <person name="Bork P."/>
            <person name="Brey P.T."/>
            <person name="Venter J.C."/>
            <person name="Weissenbach J."/>
            <person name="Kafatos F.C."/>
            <person name="Collins F.H."/>
            <person name="Hoffman S.L."/>
        </authorList>
    </citation>
    <scope>NUCLEOTIDE SEQUENCE [LARGE SCALE GENOMIC DNA]</scope>
    <source>
        <strain evidence="2 3">PEST</strain>
    </source>
</reference>
<dbReference type="PANTHER" id="PTHR21356">
    <property type="entry name" value="ARMADILLO REPEAT CONTAINING 2"/>
    <property type="match status" value="1"/>
</dbReference>
<reference evidence="2 3" key="2">
    <citation type="journal article" date="2004" name="Trends Parasitol.">
        <title>The Anopheles gambiae genome: an update.</title>
        <authorList>
            <person name="Mongin E."/>
            <person name="Louis C."/>
            <person name="Holt R.A."/>
            <person name="Birney E."/>
            <person name="Collins F.H."/>
        </authorList>
    </citation>
    <scope>NUCLEOTIDE SEQUENCE [LARGE SCALE GENOMIC DNA]</scope>
    <source>
        <strain evidence="2 3">PEST</strain>
    </source>
</reference>
<dbReference type="PANTHER" id="PTHR21356:SF1">
    <property type="entry name" value="ARMADILLO REPEAT-CONTAINING PROTEIN 2"/>
    <property type="match status" value="1"/>
</dbReference>
<dbReference type="GO" id="GO:0044782">
    <property type="term" value="P:cilium organization"/>
    <property type="evidence" value="ECO:0000318"/>
    <property type="project" value="GO_Central"/>
</dbReference>
<dbReference type="InParanoid" id="A0A1S4GLY6"/>
<dbReference type="VEuPathDB" id="VectorBase:AGAMI1_005982"/>
<organism evidence="2 3">
    <name type="scientific">Anopheles gambiae</name>
    <name type="common">African malaria mosquito</name>
    <dbReference type="NCBI Taxonomy" id="7165"/>
    <lineage>
        <taxon>Eukaryota</taxon>
        <taxon>Metazoa</taxon>
        <taxon>Ecdysozoa</taxon>
        <taxon>Arthropoda</taxon>
        <taxon>Hexapoda</taxon>
        <taxon>Insecta</taxon>
        <taxon>Pterygota</taxon>
        <taxon>Neoptera</taxon>
        <taxon>Endopterygota</taxon>
        <taxon>Diptera</taxon>
        <taxon>Nematocera</taxon>
        <taxon>Culicoidea</taxon>
        <taxon>Culicidae</taxon>
        <taxon>Anophelinae</taxon>
        <taxon>Anopheles</taxon>
    </lineage>
</organism>
<evidence type="ECO:0000256" key="1">
    <source>
        <dbReference type="SAM" id="MobiDB-lite"/>
    </source>
</evidence>
<proteinExistence type="predicted"/>
<dbReference type="Gene3D" id="1.25.10.10">
    <property type="entry name" value="Leucine-rich Repeat Variant"/>
    <property type="match status" value="2"/>
</dbReference>
<feature type="region of interest" description="Disordered" evidence="1">
    <location>
        <begin position="141"/>
        <end position="173"/>
    </location>
</feature>
<evidence type="ECO:0000313" key="3">
    <source>
        <dbReference type="Proteomes" id="UP000007062"/>
    </source>
</evidence>
<evidence type="ECO:0000313" key="2">
    <source>
        <dbReference type="EnsemblMetazoa" id="AGAP004728-PA"/>
    </source>
</evidence>
<dbReference type="AlphaFoldDB" id="A0A1S4GLY6"/>
<accession>A0A1S4GLY6</accession>
<dbReference type="InterPro" id="IPR011989">
    <property type="entry name" value="ARM-like"/>
</dbReference>
<dbReference type="VEuPathDB" id="VectorBase:AGAP004728"/>
<dbReference type="Proteomes" id="UP000007062">
    <property type="component" value="Chromosome 2L"/>
</dbReference>
<dbReference type="InterPro" id="IPR038905">
    <property type="entry name" value="ARMC2"/>
</dbReference>